<dbReference type="OrthoDB" id="201752at2759"/>
<dbReference type="Gene3D" id="2.60.34.20">
    <property type="match status" value="1"/>
</dbReference>
<evidence type="ECO:0000256" key="1">
    <source>
        <dbReference type="ARBA" id="ARBA00006281"/>
    </source>
</evidence>
<dbReference type="CDD" id="cd13778">
    <property type="entry name" value="Aar2_C"/>
    <property type="match status" value="1"/>
</dbReference>
<proteinExistence type="inferred from homology"/>
<keyword evidence="5" id="KW-1185">Reference proteome</keyword>
<dbReference type="AlphaFoldDB" id="A0A9C7PPI8"/>
<dbReference type="InterPro" id="IPR038514">
    <property type="entry name" value="AAR2_C_sf"/>
</dbReference>
<feature type="domain" description="AAR2 C-terminal" evidence="2">
    <location>
        <begin position="169"/>
        <end position="342"/>
    </location>
</feature>
<dbReference type="EMBL" id="BQMJ01000001">
    <property type="protein sequence ID" value="GJQ08298.1"/>
    <property type="molecule type" value="Genomic_DNA"/>
</dbReference>
<dbReference type="Pfam" id="PF05282">
    <property type="entry name" value="AAR2"/>
    <property type="match status" value="1"/>
</dbReference>
<sequence>MQQQRIAASAVVLCLRTPPNIELGFDWRTFEVPEHFEGFKGVSPGIHFLYFSTSNVMRSGIFFEAASRQVIIFGWNSKEEFFQLVEIVDNTELWHQLQYNVHLAIIPPETDREWKRQSNYLTKDLLQNLNLSIFSHVQPGQVDELYGNLANNGSVVPGYSLDNVRTPIFTPIPSERRANIHSTPEEITKFNMDATQRLESLLEHYNYLTNSCADVDYSDKHLSRGEYLLLGEQQVSFILFMLLFSLPGLEQWKKLTDLLCSCDDMLRTHAHLFSVFTRNLRFQLEAAPCDLFTDELSADNFLRGALEKLFDVADESTFLDAPLKRNIEKLKNVVIANFGWCFREGKTFFSMNDSLEDEPTYVPYESCAIYLSDDSRVPPVGTSSTESLSKTMSRAVNEVRSLESSEFQFRKQSLQNALDSVNPDILP</sequence>
<organism evidence="4 5">
    <name type="scientific">Galdieria partita</name>
    <dbReference type="NCBI Taxonomy" id="83374"/>
    <lineage>
        <taxon>Eukaryota</taxon>
        <taxon>Rhodophyta</taxon>
        <taxon>Bangiophyceae</taxon>
        <taxon>Galdieriales</taxon>
        <taxon>Galdieriaceae</taxon>
        <taxon>Galdieria</taxon>
    </lineage>
</organism>
<dbReference type="GO" id="GO:0000244">
    <property type="term" value="P:spliceosomal tri-snRNP complex assembly"/>
    <property type="evidence" value="ECO:0007669"/>
    <property type="project" value="TreeGrafter"/>
</dbReference>
<dbReference type="InterPro" id="IPR007946">
    <property type="entry name" value="AAR2"/>
</dbReference>
<evidence type="ECO:0000313" key="5">
    <source>
        <dbReference type="Proteomes" id="UP001061958"/>
    </source>
</evidence>
<dbReference type="PANTHER" id="PTHR12689:SF4">
    <property type="entry name" value="PROTEIN AAR2 HOMOLOG"/>
    <property type="match status" value="1"/>
</dbReference>
<protein>
    <recommendedName>
        <fullName evidence="6">AAR2 protein</fullName>
    </recommendedName>
</protein>
<feature type="domain" description="AAR2 N-terminal" evidence="3">
    <location>
        <begin position="9"/>
        <end position="129"/>
    </location>
</feature>
<evidence type="ECO:0008006" key="6">
    <source>
        <dbReference type="Google" id="ProtNLM"/>
    </source>
</evidence>
<dbReference type="Gene3D" id="1.25.40.550">
    <property type="entry name" value="Aar2, C-terminal domain-like"/>
    <property type="match status" value="1"/>
</dbReference>
<dbReference type="Pfam" id="PF20981">
    <property type="entry name" value="AAR2_1st"/>
    <property type="match status" value="1"/>
</dbReference>
<dbReference type="InterPro" id="IPR038516">
    <property type="entry name" value="AAR2_N_sf"/>
</dbReference>
<evidence type="ECO:0000259" key="2">
    <source>
        <dbReference type="Pfam" id="PF05282"/>
    </source>
</evidence>
<comment type="caution">
    <text evidence="4">The sequence shown here is derived from an EMBL/GenBank/DDBJ whole genome shotgun (WGS) entry which is preliminary data.</text>
</comment>
<dbReference type="Proteomes" id="UP001061958">
    <property type="component" value="Unassembled WGS sequence"/>
</dbReference>
<accession>A0A9C7PPI8</accession>
<dbReference type="InterPro" id="IPR033647">
    <property type="entry name" value="Aar2_N"/>
</dbReference>
<gene>
    <name evidence="4" type="ORF">GpartN1_g89.t1</name>
</gene>
<dbReference type="PANTHER" id="PTHR12689">
    <property type="entry name" value="A1 CISTRON SPLICING FACTOR AAR2-RELATED"/>
    <property type="match status" value="1"/>
</dbReference>
<evidence type="ECO:0000313" key="4">
    <source>
        <dbReference type="EMBL" id="GJQ08298.1"/>
    </source>
</evidence>
<reference evidence="4" key="2">
    <citation type="submission" date="2022-01" db="EMBL/GenBank/DDBJ databases">
        <authorList>
            <person name="Hirooka S."/>
            <person name="Miyagishima S.Y."/>
        </authorList>
    </citation>
    <scope>NUCLEOTIDE SEQUENCE</scope>
    <source>
        <strain evidence="4">NBRC 102759</strain>
    </source>
</reference>
<dbReference type="InterPro" id="IPR033648">
    <property type="entry name" value="AAR2_C"/>
</dbReference>
<name>A0A9C7PPI8_9RHOD</name>
<evidence type="ECO:0000259" key="3">
    <source>
        <dbReference type="Pfam" id="PF20981"/>
    </source>
</evidence>
<reference evidence="4" key="1">
    <citation type="journal article" date="2022" name="Proc. Natl. Acad. Sci. U.S.A.">
        <title>Life cycle and functional genomics of the unicellular red alga Galdieria for elucidating algal and plant evolution and industrial use.</title>
        <authorList>
            <person name="Hirooka S."/>
            <person name="Itabashi T."/>
            <person name="Ichinose T.M."/>
            <person name="Onuma R."/>
            <person name="Fujiwara T."/>
            <person name="Yamashita S."/>
            <person name="Jong L.W."/>
            <person name="Tomita R."/>
            <person name="Iwane A.H."/>
            <person name="Miyagishima S.Y."/>
        </authorList>
    </citation>
    <scope>NUCLEOTIDE SEQUENCE</scope>
    <source>
        <strain evidence="4">NBRC 102759</strain>
    </source>
</reference>
<comment type="similarity">
    <text evidence="1">Belongs to the AAR2 family.</text>
</comment>
<dbReference type="CDD" id="cd13777">
    <property type="entry name" value="Aar2_N"/>
    <property type="match status" value="1"/>
</dbReference>